<feature type="compositionally biased region" description="Basic and acidic residues" evidence="4">
    <location>
        <begin position="369"/>
        <end position="395"/>
    </location>
</feature>
<accession>A0A8C8GXW9</accession>
<dbReference type="Proteomes" id="UP000694402">
    <property type="component" value="Unassembled WGS sequence"/>
</dbReference>
<evidence type="ECO:0000313" key="7">
    <source>
        <dbReference type="Proteomes" id="UP000694402"/>
    </source>
</evidence>
<evidence type="ECO:0000256" key="4">
    <source>
        <dbReference type="SAM" id="MobiDB-lite"/>
    </source>
</evidence>
<feature type="compositionally biased region" description="Polar residues" evidence="4">
    <location>
        <begin position="171"/>
        <end position="188"/>
    </location>
</feature>
<feature type="compositionally biased region" description="Polar residues" evidence="4">
    <location>
        <begin position="259"/>
        <end position="271"/>
    </location>
</feature>
<organism evidence="6 7">
    <name type="scientific">Oncorhynchus tshawytscha</name>
    <name type="common">Chinook salmon</name>
    <name type="synonym">Salmo tshawytscha</name>
    <dbReference type="NCBI Taxonomy" id="74940"/>
    <lineage>
        <taxon>Eukaryota</taxon>
        <taxon>Metazoa</taxon>
        <taxon>Chordata</taxon>
        <taxon>Craniata</taxon>
        <taxon>Vertebrata</taxon>
        <taxon>Euteleostomi</taxon>
        <taxon>Actinopterygii</taxon>
        <taxon>Neopterygii</taxon>
        <taxon>Teleostei</taxon>
        <taxon>Protacanthopterygii</taxon>
        <taxon>Salmoniformes</taxon>
        <taxon>Salmonidae</taxon>
        <taxon>Salmoninae</taxon>
        <taxon>Oncorhynchus</taxon>
    </lineage>
</organism>
<feature type="region of interest" description="Disordered" evidence="4">
    <location>
        <begin position="150"/>
        <end position="203"/>
    </location>
</feature>
<protein>
    <recommendedName>
        <fullName evidence="5">CPSF6/7 RSLD domain-containing protein</fullName>
    </recommendedName>
</protein>
<dbReference type="InterPro" id="IPR057951">
    <property type="entry name" value="CPSF6/7_RSLD_N"/>
</dbReference>
<dbReference type="Pfam" id="PF25524">
    <property type="entry name" value="RSLD_CPSF6"/>
    <property type="match status" value="1"/>
</dbReference>
<feature type="compositionally biased region" description="Basic and acidic residues" evidence="4">
    <location>
        <begin position="412"/>
        <end position="431"/>
    </location>
</feature>
<name>A0A8C8GXW9_ONCTS</name>
<dbReference type="InterPro" id="IPR034772">
    <property type="entry name" value="CPSF6/7"/>
</dbReference>
<keyword evidence="3" id="KW-0539">Nucleus</keyword>
<feature type="compositionally biased region" description="Basic and acidic residues" evidence="4">
    <location>
        <begin position="161"/>
        <end position="170"/>
    </location>
</feature>
<gene>
    <name evidence="6" type="primary">CPSF7</name>
</gene>
<feature type="compositionally biased region" description="Pro residues" evidence="4">
    <location>
        <begin position="233"/>
        <end position="245"/>
    </location>
</feature>
<keyword evidence="7" id="KW-1185">Reference proteome</keyword>
<sequence>MAAKAADGGGATDLIDIYDEKFSQNNGEDGDFATTAEASDLYDDVLTGSVSRERKFSENAMPLSKDQPTKEESKPAILYTYSGVWNKRLAVYVGLLWWSTDAGNIKYAEVVVATEESLQRLLETLPNCHVNGEKVDCRFATRQNLAVFEAQANKRVPQRSNSKESSDTGDKNTSVSPPVLNQNHSTVPHTIHPQHIHNKPPPLSVPYFRLPPPLFPHLPPHIPPPPMPHLFPPPPLRLPSHPPPSLHLNPAFFPPAQHDNYSQQHNTQYNRHSSRDSEAPTPQMPEGEFDELMNRNRAIASSAITKAVSGATAGDMPLAIETLLTAIAVIKQSRVYGDERCRALVTSLKDCLFSIESKSYGSRKRHRSRDREHRSRDRERDRERERDRGREREESYSQEWEAAGMSRRHRERSLSGERDGRDRERVRERDRHREHRERHR</sequence>
<evidence type="ECO:0000313" key="6">
    <source>
        <dbReference type="Ensembl" id="ENSOTSP00005054805.1"/>
    </source>
</evidence>
<feature type="region of interest" description="Disordered" evidence="4">
    <location>
        <begin position="359"/>
        <end position="440"/>
    </location>
</feature>
<dbReference type="GO" id="GO:0006397">
    <property type="term" value="P:mRNA processing"/>
    <property type="evidence" value="ECO:0007669"/>
    <property type="project" value="UniProtKB-KW"/>
</dbReference>
<keyword evidence="2" id="KW-0507">mRNA processing</keyword>
<evidence type="ECO:0000256" key="2">
    <source>
        <dbReference type="ARBA" id="ARBA00022664"/>
    </source>
</evidence>
<dbReference type="Ensembl" id="ENSOTST00005059682.2">
    <property type="protein sequence ID" value="ENSOTSP00005054805.1"/>
    <property type="gene ID" value="ENSOTSG00005026535.2"/>
</dbReference>
<feature type="region of interest" description="Disordered" evidence="4">
    <location>
        <begin position="233"/>
        <end position="288"/>
    </location>
</feature>
<reference evidence="6" key="2">
    <citation type="submission" date="2025-09" db="UniProtKB">
        <authorList>
            <consortium name="Ensembl"/>
        </authorList>
    </citation>
    <scope>IDENTIFICATION</scope>
</reference>
<dbReference type="PANTHER" id="PTHR23204">
    <property type="entry name" value="CLEAVAGE AND POLYADENYLATION SPECIFIC FACTOR"/>
    <property type="match status" value="1"/>
</dbReference>
<comment type="subcellular location">
    <subcellularLocation>
        <location evidence="1">Nucleus</location>
    </subcellularLocation>
</comment>
<dbReference type="GO" id="GO:0005634">
    <property type="term" value="C:nucleus"/>
    <property type="evidence" value="ECO:0007669"/>
    <property type="project" value="UniProtKB-SubCell"/>
</dbReference>
<evidence type="ECO:0000259" key="5">
    <source>
        <dbReference type="Pfam" id="PF25524"/>
    </source>
</evidence>
<evidence type="ECO:0000256" key="1">
    <source>
        <dbReference type="ARBA" id="ARBA00004123"/>
    </source>
</evidence>
<dbReference type="GeneTree" id="ENSGT00730000110905"/>
<dbReference type="AlphaFoldDB" id="A0A8C8GXW9"/>
<feature type="domain" description="CPSF6/7 RSLD" evidence="5">
    <location>
        <begin position="288"/>
        <end position="382"/>
    </location>
</feature>
<evidence type="ECO:0000256" key="3">
    <source>
        <dbReference type="ARBA" id="ARBA00023242"/>
    </source>
</evidence>
<reference evidence="6" key="1">
    <citation type="submission" date="2025-08" db="UniProtKB">
        <authorList>
            <consortium name="Ensembl"/>
        </authorList>
    </citation>
    <scope>IDENTIFICATION</scope>
</reference>
<proteinExistence type="predicted"/>